<organism evidence="1 2">
    <name type="scientific">Diaporthe eres</name>
    <name type="common">Phomopsis oblonga</name>
    <dbReference type="NCBI Taxonomy" id="83184"/>
    <lineage>
        <taxon>Eukaryota</taxon>
        <taxon>Fungi</taxon>
        <taxon>Dikarya</taxon>
        <taxon>Ascomycota</taxon>
        <taxon>Pezizomycotina</taxon>
        <taxon>Sordariomycetes</taxon>
        <taxon>Sordariomycetidae</taxon>
        <taxon>Diaporthales</taxon>
        <taxon>Diaporthaceae</taxon>
        <taxon>Diaporthe</taxon>
        <taxon>Diaporthe eres species complex</taxon>
    </lineage>
</organism>
<comment type="caution">
    <text evidence="1">The sequence shown here is derived from an EMBL/GenBank/DDBJ whole genome shotgun (WGS) entry which is preliminary data.</text>
</comment>
<gene>
    <name evidence="1" type="ORF">SLS63_011675</name>
</gene>
<dbReference type="InterPro" id="IPR052895">
    <property type="entry name" value="HetReg/Transcr_Mod"/>
</dbReference>
<evidence type="ECO:0000313" key="2">
    <source>
        <dbReference type="Proteomes" id="UP001430848"/>
    </source>
</evidence>
<proteinExistence type="predicted"/>
<dbReference type="PANTHER" id="PTHR24148:SF64">
    <property type="entry name" value="HETEROKARYON INCOMPATIBILITY DOMAIN-CONTAINING PROTEIN"/>
    <property type="match status" value="1"/>
</dbReference>
<dbReference type="PANTHER" id="PTHR24148">
    <property type="entry name" value="ANKYRIN REPEAT DOMAIN-CONTAINING PROTEIN 39 HOMOLOG-RELATED"/>
    <property type="match status" value="1"/>
</dbReference>
<dbReference type="Proteomes" id="UP001430848">
    <property type="component" value="Unassembled WGS sequence"/>
</dbReference>
<keyword evidence="2" id="KW-1185">Reference proteome</keyword>
<protein>
    <submittedName>
        <fullName evidence="1">Uncharacterized protein</fullName>
    </submittedName>
</protein>
<accession>A0ABR1NTE9</accession>
<evidence type="ECO:0000313" key="1">
    <source>
        <dbReference type="EMBL" id="KAK7714553.1"/>
    </source>
</evidence>
<reference evidence="1 2" key="1">
    <citation type="submission" date="2024-02" db="EMBL/GenBank/DDBJ databases">
        <title>De novo assembly and annotation of 12 fungi associated with fruit tree decline syndrome in Ontario, Canada.</title>
        <authorList>
            <person name="Sulman M."/>
            <person name="Ellouze W."/>
            <person name="Ilyukhin E."/>
        </authorList>
    </citation>
    <scope>NUCLEOTIDE SEQUENCE [LARGE SCALE GENOMIC DNA]</scope>
    <source>
        <strain evidence="1 2">M169</strain>
    </source>
</reference>
<name>A0ABR1NTE9_DIAER</name>
<dbReference type="EMBL" id="JAKNSF020000115">
    <property type="protein sequence ID" value="KAK7714553.1"/>
    <property type="molecule type" value="Genomic_DNA"/>
</dbReference>
<sequence>MFCGTEYVTYHQLNDLHDFLEKVYDQRPARPSFMPQALWERLLERSVMDFAMMHMINYLRDIASKSTARIVPYVARHCSSTDPRDNVYGLLAVVATSIVPDYSKPVAQVYQEWFADCLRRGRSKNLMTCSGIGHGFANSHGIPSWIPILHELSREESTSHMISDFADGEVDPWLDTLQLEPPRIIGDGLLGIHGVLLDTVSELEFPLREEPTRQERFARFCKDLCTRYNGLRYKTGLLPLEAVFAILFQGHDSTQSQRLDFPLEPTNLVALAFRLILMPANSDTSQEAEDLRRTINGNLFDVEDTETKKSWIEAFDSAVDSHEVLYGLRALFNRIFVSGRTPSS</sequence>